<comment type="caution">
    <text evidence="5">The sequence shown here is derived from an EMBL/GenBank/DDBJ whole genome shotgun (WGS) entry which is preliminary data.</text>
</comment>
<dbReference type="NCBIfam" id="TIGR01085">
    <property type="entry name" value="murE"/>
    <property type="match status" value="1"/>
</dbReference>
<organism evidence="5 6">
    <name type="scientific">Candidatus Nomurabacteria bacterium CG_4_10_14_0_2_um_filter_33_9</name>
    <dbReference type="NCBI Taxonomy" id="1974728"/>
    <lineage>
        <taxon>Bacteria</taxon>
        <taxon>Candidatus Nomuraibacteriota</taxon>
    </lineage>
</organism>
<dbReference type="InterPro" id="IPR036565">
    <property type="entry name" value="Mur-like_cat_sf"/>
</dbReference>
<dbReference type="SUPFAM" id="SSF53244">
    <property type="entry name" value="MurD-like peptide ligases, peptide-binding domain"/>
    <property type="match status" value="1"/>
</dbReference>
<dbReference type="InterPro" id="IPR004101">
    <property type="entry name" value="Mur_ligase_C"/>
</dbReference>
<feature type="domain" description="Mur ligase central" evidence="4">
    <location>
        <begin position="36"/>
        <end position="240"/>
    </location>
</feature>
<dbReference type="InterPro" id="IPR005761">
    <property type="entry name" value="UDP-N-AcMur-Glu-dNH2Pim_ligase"/>
</dbReference>
<dbReference type="Pfam" id="PF08245">
    <property type="entry name" value="Mur_ligase_M"/>
    <property type="match status" value="1"/>
</dbReference>
<dbReference type="GO" id="GO:0005737">
    <property type="term" value="C:cytoplasm"/>
    <property type="evidence" value="ECO:0007669"/>
    <property type="project" value="UniProtKB-SubCell"/>
</dbReference>
<dbReference type="GO" id="GO:0009252">
    <property type="term" value="P:peptidoglycan biosynthetic process"/>
    <property type="evidence" value="ECO:0007669"/>
    <property type="project" value="UniProtKB-UniPathway"/>
</dbReference>
<protein>
    <submittedName>
        <fullName evidence="5">UDP-N-acetylmuramoyl-L-alanyl-D-glutamate--2, 6-diaminopimelate ligase</fullName>
    </submittedName>
</protein>
<dbReference type="GO" id="GO:0071555">
    <property type="term" value="P:cell wall organization"/>
    <property type="evidence" value="ECO:0007669"/>
    <property type="project" value="UniProtKB-KW"/>
</dbReference>
<dbReference type="GO" id="GO:0008360">
    <property type="term" value="P:regulation of cell shape"/>
    <property type="evidence" value="ECO:0007669"/>
    <property type="project" value="UniProtKB-KW"/>
</dbReference>
<comment type="subcellular location">
    <subcellularLocation>
        <location evidence="2">Cytoplasm</location>
    </subcellularLocation>
</comment>
<keyword evidence="2" id="KW-0133">Cell shape</keyword>
<accession>A0A2J0MI61</accession>
<dbReference type="Gene3D" id="3.90.190.20">
    <property type="entry name" value="Mur ligase, C-terminal domain"/>
    <property type="match status" value="1"/>
</dbReference>
<dbReference type="SUPFAM" id="SSF53623">
    <property type="entry name" value="MurD-like peptide ligases, catalytic domain"/>
    <property type="match status" value="1"/>
</dbReference>
<feature type="non-terminal residue" evidence="5">
    <location>
        <position position="370"/>
    </location>
</feature>
<dbReference type="PANTHER" id="PTHR23135">
    <property type="entry name" value="MUR LIGASE FAMILY MEMBER"/>
    <property type="match status" value="1"/>
</dbReference>
<dbReference type="GO" id="GO:0005524">
    <property type="term" value="F:ATP binding"/>
    <property type="evidence" value="ECO:0007669"/>
    <property type="project" value="InterPro"/>
</dbReference>
<dbReference type="AlphaFoldDB" id="A0A2J0MI61"/>
<dbReference type="GO" id="GO:0016881">
    <property type="term" value="F:acid-amino acid ligase activity"/>
    <property type="evidence" value="ECO:0007669"/>
    <property type="project" value="InterPro"/>
</dbReference>
<keyword evidence="5" id="KW-0436">Ligase</keyword>
<dbReference type="Pfam" id="PF02875">
    <property type="entry name" value="Mur_ligase_C"/>
    <property type="match status" value="1"/>
</dbReference>
<dbReference type="InterPro" id="IPR013221">
    <property type="entry name" value="Mur_ligase_cen"/>
</dbReference>
<evidence type="ECO:0000259" key="4">
    <source>
        <dbReference type="Pfam" id="PF08245"/>
    </source>
</evidence>
<dbReference type="Proteomes" id="UP000229132">
    <property type="component" value="Unassembled WGS sequence"/>
</dbReference>
<evidence type="ECO:0000256" key="2">
    <source>
        <dbReference type="RuleBase" id="RU004135"/>
    </source>
</evidence>
<sequence>MLKFFKKFRIKRRLVSTMALWHFFGNSSKKLKIIGVTGTNGKTTVATLLFRVTSALGYKAGLISTVENIIGFAGNVISQDEKGPGTTPDPIYLNRILSKMVKEGCEYVFMEVSSHALDQGRVNGINFAGGIFTNLTHDHLDYHKDLENYFRAKKKFFEMLPSNAFALSNVDDEHGNAMLDSIKAEKFFYGFGNDTEAVDFYGKILKLDFSGLELDFNGEKIRSKLLGRFNAYNLLAVWATCKLLGFDMLARNALHSEAGGKKVNKILENIEPPRGRFDYYVSQSGVIVIIDYAHTPDALEKVLLTIREIKFENSKIISVFGCGGDRDPLKRSKMGKIGASLSDIAIFTSDNPRSENPDKIIDDMKSDLVH</sequence>
<proteinExistence type="inferred from homology"/>
<reference evidence="6" key="1">
    <citation type="submission" date="2017-09" db="EMBL/GenBank/DDBJ databases">
        <title>Depth-based differentiation of microbial function through sediment-hosted aquifers and enrichment of novel symbionts in the deep terrestrial subsurface.</title>
        <authorList>
            <person name="Probst A.J."/>
            <person name="Ladd B."/>
            <person name="Jarett J.K."/>
            <person name="Geller-Mcgrath D.E."/>
            <person name="Sieber C.M.K."/>
            <person name="Emerson J.B."/>
            <person name="Anantharaman K."/>
            <person name="Thomas B.C."/>
            <person name="Malmstrom R."/>
            <person name="Stieglmeier M."/>
            <person name="Klingl A."/>
            <person name="Woyke T."/>
            <person name="Ryan C.M."/>
            <person name="Banfield J.F."/>
        </authorList>
    </citation>
    <scope>NUCLEOTIDE SEQUENCE [LARGE SCALE GENOMIC DNA]</scope>
</reference>
<name>A0A2J0MI61_9BACT</name>
<keyword evidence="2" id="KW-0573">Peptidoglycan synthesis</keyword>
<evidence type="ECO:0000256" key="1">
    <source>
        <dbReference type="ARBA" id="ARBA00005898"/>
    </source>
</evidence>
<dbReference type="NCBIfam" id="NF001126">
    <property type="entry name" value="PRK00139.1-4"/>
    <property type="match status" value="1"/>
</dbReference>
<dbReference type="InterPro" id="IPR036615">
    <property type="entry name" value="Mur_ligase_C_dom_sf"/>
</dbReference>
<gene>
    <name evidence="5" type="ORF">COX94_00690</name>
</gene>
<keyword evidence="2" id="KW-0961">Cell wall biogenesis/degradation</keyword>
<dbReference type="Gene3D" id="3.40.1190.10">
    <property type="entry name" value="Mur-like, catalytic domain"/>
    <property type="match status" value="1"/>
</dbReference>
<keyword evidence="2" id="KW-0131">Cell cycle</keyword>
<feature type="domain" description="Mur ligase C-terminal" evidence="3">
    <location>
        <begin position="275"/>
        <end position="365"/>
    </location>
</feature>
<dbReference type="UniPathway" id="UPA00219"/>
<dbReference type="EMBL" id="PFOX01000012">
    <property type="protein sequence ID" value="PIZ86247.1"/>
    <property type="molecule type" value="Genomic_DNA"/>
</dbReference>
<dbReference type="PANTHER" id="PTHR23135:SF4">
    <property type="entry name" value="UDP-N-ACETYLMURAMOYL-L-ALANYL-D-GLUTAMATE--2,6-DIAMINOPIMELATE LIGASE MURE HOMOLOG, CHLOROPLASTIC"/>
    <property type="match status" value="1"/>
</dbReference>
<comment type="similarity">
    <text evidence="1">Belongs to the MurCDEF family. MurE subfamily.</text>
</comment>
<dbReference type="GO" id="GO:0051301">
    <property type="term" value="P:cell division"/>
    <property type="evidence" value="ECO:0007669"/>
    <property type="project" value="UniProtKB-KW"/>
</dbReference>
<comment type="pathway">
    <text evidence="2">Cell wall biogenesis; peptidoglycan biosynthesis.</text>
</comment>
<keyword evidence="2" id="KW-0132">Cell division</keyword>
<evidence type="ECO:0000313" key="5">
    <source>
        <dbReference type="EMBL" id="PIZ86247.1"/>
    </source>
</evidence>
<evidence type="ECO:0000313" key="6">
    <source>
        <dbReference type="Proteomes" id="UP000229132"/>
    </source>
</evidence>
<evidence type="ECO:0000259" key="3">
    <source>
        <dbReference type="Pfam" id="PF02875"/>
    </source>
</evidence>